<evidence type="ECO:0000313" key="2">
    <source>
        <dbReference type="EMBL" id="MEJ8855303.1"/>
    </source>
</evidence>
<feature type="compositionally biased region" description="Basic and acidic residues" evidence="1">
    <location>
        <begin position="18"/>
        <end position="29"/>
    </location>
</feature>
<proteinExistence type="predicted"/>
<organism evidence="2 3">
    <name type="scientific">Variovorax robiniae</name>
    <dbReference type="NCBI Taxonomy" id="1836199"/>
    <lineage>
        <taxon>Bacteria</taxon>
        <taxon>Pseudomonadati</taxon>
        <taxon>Pseudomonadota</taxon>
        <taxon>Betaproteobacteria</taxon>
        <taxon>Burkholderiales</taxon>
        <taxon>Comamonadaceae</taxon>
        <taxon>Variovorax</taxon>
    </lineage>
</organism>
<protein>
    <submittedName>
        <fullName evidence="2">Uncharacterized protein</fullName>
    </submittedName>
</protein>
<dbReference type="Proteomes" id="UP001367030">
    <property type="component" value="Unassembled WGS sequence"/>
</dbReference>
<reference evidence="2 3" key="1">
    <citation type="submission" date="2024-03" db="EMBL/GenBank/DDBJ databases">
        <title>Novel species of the genus Variovorax.</title>
        <authorList>
            <person name="Liu Q."/>
            <person name="Xin Y.-H."/>
        </authorList>
    </citation>
    <scope>NUCLEOTIDE SEQUENCE [LARGE SCALE GENOMIC DNA]</scope>
    <source>
        <strain evidence="2 3">KACC 18901</strain>
    </source>
</reference>
<dbReference type="RefSeq" id="WP_340335384.1">
    <property type="nucleotide sequence ID" value="NZ_JBBKZS010000004.1"/>
</dbReference>
<sequence>MRDSQAVHDALFLKEECPPPAKSLDELKKGIRTHFKRRHSDK</sequence>
<evidence type="ECO:0000256" key="1">
    <source>
        <dbReference type="SAM" id="MobiDB-lite"/>
    </source>
</evidence>
<name>A0ABU8X683_9BURK</name>
<dbReference type="EMBL" id="JBBKZS010000004">
    <property type="protein sequence ID" value="MEJ8855303.1"/>
    <property type="molecule type" value="Genomic_DNA"/>
</dbReference>
<feature type="region of interest" description="Disordered" evidence="1">
    <location>
        <begin position="18"/>
        <end position="42"/>
    </location>
</feature>
<gene>
    <name evidence="2" type="ORF">WKW79_12025</name>
</gene>
<accession>A0ABU8X683</accession>
<evidence type="ECO:0000313" key="3">
    <source>
        <dbReference type="Proteomes" id="UP001367030"/>
    </source>
</evidence>
<feature type="compositionally biased region" description="Basic residues" evidence="1">
    <location>
        <begin position="30"/>
        <end position="42"/>
    </location>
</feature>
<comment type="caution">
    <text evidence="2">The sequence shown here is derived from an EMBL/GenBank/DDBJ whole genome shotgun (WGS) entry which is preliminary data.</text>
</comment>
<keyword evidence="3" id="KW-1185">Reference proteome</keyword>